<reference evidence="3" key="2">
    <citation type="submission" date="2017-02" db="UniProtKB">
        <authorList>
            <consortium name="WormBaseParasite"/>
        </authorList>
    </citation>
    <scope>IDENTIFICATION</scope>
</reference>
<sequence>MKRSTAVASEESLRSPSIPPIRFDFNDEPRRPDVDNSPYMAPFSSQDNYSYERGSKDLVKRTRIYNTDEGSSLERLPKDFYARQPVPRLSSKFPGNTLSSFSTAGPFCSSRHKYDFGAFRKLSDEAPEFADVNISIGRHVAQRESHDDSTHVELVPSAGVPSVPRTGLRNHPSAQLQPSSRTPRPAFDVHKAASSVEEGEREKTYVVRMNHTSHHMAKMNELYERERNLWFQQRGSNRQCPEMSKGISNPPAQEMSFQRDSNVECQEMSK</sequence>
<feature type="compositionally biased region" description="Polar residues" evidence="1">
    <location>
        <begin position="246"/>
        <end position="264"/>
    </location>
</feature>
<feature type="region of interest" description="Disordered" evidence="1">
    <location>
        <begin position="1"/>
        <end position="52"/>
    </location>
</feature>
<keyword evidence="2" id="KW-1185">Reference proteome</keyword>
<evidence type="ECO:0000256" key="1">
    <source>
        <dbReference type="SAM" id="MobiDB-lite"/>
    </source>
</evidence>
<feature type="region of interest" description="Disordered" evidence="1">
    <location>
        <begin position="159"/>
        <end position="186"/>
    </location>
</feature>
<protein>
    <submittedName>
        <fullName evidence="3">Uncharacterized protein</fullName>
    </submittedName>
</protein>
<organism evidence="2 3">
    <name type="scientific">Angiostrongylus cantonensis</name>
    <name type="common">Rat lungworm</name>
    <dbReference type="NCBI Taxonomy" id="6313"/>
    <lineage>
        <taxon>Eukaryota</taxon>
        <taxon>Metazoa</taxon>
        <taxon>Ecdysozoa</taxon>
        <taxon>Nematoda</taxon>
        <taxon>Chromadorea</taxon>
        <taxon>Rhabditida</taxon>
        <taxon>Rhabditina</taxon>
        <taxon>Rhabditomorpha</taxon>
        <taxon>Strongyloidea</taxon>
        <taxon>Metastrongylidae</taxon>
        <taxon>Angiostrongylus</taxon>
    </lineage>
</organism>
<evidence type="ECO:0000313" key="2">
    <source>
        <dbReference type="Proteomes" id="UP000035642"/>
    </source>
</evidence>
<dbReference type="WBParaSite" id="ACAC_0001135401-mRNA-1">
    <property type="protein sequence ID" value="ACAC_0001135401-mRNA-1"/>
    <property type="gene ID" value="ACAC_0001135401"/>
</dbReference>
<feature type="region of interest" description="Disordered" evidence="1">
    <location>
        <begin position="233"/>
        <end position="270"/>
    </location>
</feature>
<accession>A0A0K0DJ16</accession>
<feature type="compositionally biased region" description="Basic and acidic residues" evidence="1">
    <location>
        <begin position="24"/>
        <end position="34"/>
    </location>
</feature>
<proteinExistence type="predicted"/>
<dbReference type="Proteomes" id="UP000035642">
    <property type="component" value="Unassembled WGS sequence"/>
</dbReference>
<reference evidence="2" key="1">
    <citation type="submission" date="2012-09" db="EMBL/GenBank/DDBJ databases">
        <authorList>
            <person name="Martin A.A."/>
        </authorList>
    </citation>
    <scope>NUCLEOTIDE SEQUENCE</scope>
</reference>
<dbReference type="AlphaFoldDB" id="A0A0K0DJ16"/>
<feature type="compositionally biased region" description="Polar residues" evidence="1">
    <location>
        <begin position="172"/>
        <end position="182"/>
    </location>
</feature>
<name>A0A0K0DJ16_ANGCA</name>
<evidence type="ECO:0000313" key="3">
    <source>
        <dbReference type="WBParaSite" id="ACAC_0001135401-mRNA-1"/>
    </source>
</evidence>